<keyword evidence="1" id="KW-0175">Coiled coil</keyword>
<feature type="coiled-coil region" evidence="1">
    <location>
        <begin position="82"/>
        <end position="113"/>
    </location>
</feature>
<name>A0A7S2EIZ5_TRICV</name>
<accession>A0A7S2EIZ5</accession>
<organism evidence="3">
    <name type="scientific">Trieres chinensis</name>
    <name type="common">Marine centric diatom</name>
    <name type="synonym">Odontella sinensis</name>
    <dbReference type="NCBI Taxonomy" id="1514140"/>
    <lineage>
        <taxon>Eukaryota</taxon>
        <taxon>Sar</taxon>
        <taxon>Stramenopiles</taxon>
        <taxon>Ochrophyta</taxon>
        <taxon>Bacillariophyta</taxon>
        <taxon>Mediophyceae</taxon>
        <taxon>Biddulphiophycidae</taxon>
        <taxon>Eupodiscales</taxon>
        <taxon>Parodontellaceae</taxon>
        <taxon>Trieres</taxon>
    </lineage>
</organism>
<evidence type="ECO:0000313" key="3">
    <source>
        <dbReference type="EMBL" id="CAD9337989.1"/>
    </source>
</evidence>
<keyword evidence="2" id="KW-1133">Transmembrane helix</keyword>
<keyword evidence="2" id="KW-0812">Transmembrane</keyword>
<sequence>MYLMKIRYGNDFCNRVGYCFRLIFAIALMPWLRKYRVLARPELMGDEVVNDPMAILPPQGKTSEVLQSLSMNNSFSGHYIDSEKLKQIIRAKKEELDALQAQLQNALVQENLEVTA</sequence>
<keyword evidence="2" id="KW-0472">Membrane</keyword>
<proteinExistence type="predicted"/>
<feature type="transmembrane region" description="Helical" evidence="2">
    <location>
        <begin position="12"/>
        <end position="32"/>
    </location>
</feature>
<dbReference type="AlphaFoldDB" id="A0A7S2EIZ5"/>
<reference evidence="3" key="1">
    <citation type="submission" date="2021-01" db="EMBL/GenBank/DDBJ databases">
        <authorList>
            <person name="Corre E."/>
            <person name="Pelletier E."/>
            <person name="Niang G."/>
            <person name="Scheremetjew M."/>
            <person name="Finn R."/>
            <person name="Kale V."/>
            <person name="Holt S."/>
            <person name="Cochrane G."/>
            <person name="Meng A."/>
            <person name="Brown T."/>
            <person name="Cohen L."/>
        </authorList>
    </citation>
    <scope>NUCLEOTIDE SEQUENCE</scope>
    <source>
        <strain evidence="3">Grunow 1884</strain>
    </source>
</reference>
<gene>
    <name evidence="3" type="ORF">OSIN01602_LOCUS9427</name>
</gene>
<evidence type="ECO:0000256" key="2">
    <source>
        <dbReference type="SAM" id="Phobius"/>
    </source>
</evidence>
<evidence type="ECO:0000256" key="1">
    <source>
        <dbReference type="SAM" id="Coils"/>
    </source>
</evidence>
<dbReference type="EMBL" id="HBGO01016630">
    <property type="protein sequence ID" value="CAD9337989.1"/>
    <property type="molecule type" value="Transcribed_RNA"/>
</dbReference>
<protein>
    <submittedName>
        <fullName evidence="3">Uncharacterized protein</fullName>
    </submittedName>
</protein>